<feature type="domain" description="CobQ/CobB/MinD/ParA nucleotide binding" evidence="9">
    <location>
        <begin position="6"/>
        <end position="185"/>
    </location>
</feature>
<dbReference type="GO" id="GO:0005524">
    <property type="term" value="F:ATP binding"/>
    <property type="evidence" value="ECO:0007669"/>
    <property type="project" value="UniProtKB-KW"/>
</dbReference>
<evidence type="ECO:0000256" key="4">
    <source>
        <dbReference type="ARBA" id="ARBA00022598"/>
    </source>
</evidence>
<keyword evidence="4" id="KW-0436">Ligase</keyword>
<organism evidence="11 12">
    <name type="scientific">Desulfonauticus submarinus</name>
    <dbReference type="NCBI Taxonomy" id="206665"/>
    <lineage>
        <taxon>Bacteria</taxon>
        <taxon>Pseudomonadati</taxon>
        <taxon>Thermodesulfobacteriota</taxon>
        <taxon>Desulfovibrionia</taxon>
        <taxon>Desulfovibrionales</taxon>
        <taxon>Desulfonauticaceae</taxon>
        <taxon>Desulfonauticus</taxon>
    </lineage>
</organism>
<dbReference type="STRING" id="206665.SAMN04488516_104102"/>
<evidence type="ECO:0000259" key="9">
    <source>
        <dbReference type="Pfam" id="PF01656"/>
    </source>
</evidence>
<dbReference type="Pfam" id="PF07685">
    <property type="entry name" value="GATase_3"/>
    <property type="match status" value="1"/>
</dbReference>
<dbReference type="CDD" id="cd03130">
    <property type="entry name" value="GATase1_CobB"/>
    <property type="match status" value="1"/>
</dbReference>
<dbReference type="AlphaFoldDB" id="A0A1H0DAP8"/>
<dbReference type="Gene3D" id="3.40.50.300">
    <property type="entry name" value="P-loop containing nucleotide triphosphate hydrolases"/>
    <property type="match status" value="1"/>
</dbReference>
<evidence type="ECO:0000313" key="12">
    <source>
        <dbReference type="Proteomes" id="UP000199602"/>
    </source>
</evidence>
<dbReference type="Gene3D" id="3.40.50.880">
    <property type="match status" value="1"/>
</dbReference>
<dbReference type="GO" id="GO:0009236">
    <property type="term" value="P:cobalamin biosynthetic process"/>
    <property type="evidence" value="ECO:0007669"/>
    <property type="project" value="UniProtKB-KW"/>
</dbReference>
<evidence type="ECO:0000256" key="7">
    <source>
        <dbReference type="ARBA" id="ARBA00022842"/>
    </source>
</evidence>
<evidence type="ECO:0000256" key="2">
    <source>
        <dbReference type="ARBA" id="ARBA00004953"/>
    </source>
</evidence>
<evidence type="ECO:0000256" key="8">
    <source>
        <dbReference type="ARBA" id="ARBA00022962"/>
    </source>
</evidence>
<evidence type="ECO:0000313" key="11">
    <source>
        <dbReference type="EMBL" id="SDN67317.1"/>
    </source>
</evidence>
<evidence type="ECO:0000256" key="6">
    <source>
        <dbReference type="ARBA" id="ARBA00022840"/>
    </source>
</evidence>
<keyword evidence="8" id="KW-0315">Glutamine amidotransferase</keyword>
<comment type="pathway">
    <text evidence="2">Cofactor biosynthesis; adenosylcobalamin biosynthesis.</text>
</comment>
<gene>
    <name evidence="11" type="ORF">SAMN04488516_104102</name>
</gene>
<comment type="cofactor">
    <cofactor evidence="1">
        <name>Mg(2+)</name>
        <dbReference type="ChEBI" id="CHEBI:18420"/>
    </cofactor>
</comment>
<dbReference type="GO" id="GO:0042242">
    <property type="term" value="F:cobyrinic acid a,c-diamide synthase activity"/>
    <property type="evidence" value="ECO:0007669"/>
    <property type="project" value="InterPro"/>
</dbReference>
<dbReference type="SUPFAM" id="SSF52317">
    <property type="entry name" value="Class I glutamine amidotransferase-like"/>
    <property type="match status" value="1"/>
</dbReference>
<keyword evidence="5" id="KW-0547">Nucleotide-binding</keyword>
<keyword evidence="12" id="KW-1185">Reference proteome</keyword>
<evidence type="ECO:0000256" key="3">
    <source>
        <dbReference type="ARBA" id="ARBA00022573"/>
    </source>
</evidence>
<dbReference type="OrthoDB" id="9764035at2"/>
<dbReference type="PANTHER" id="PTHR43873">
    <property type="entry name" value="COBYRINATE A,C-DIAMIDE SYNTHASE"/>
    <property type="match status" value="1"/>
</dbReference>
<dbReference type="NCBIfam" id="NF002204">
    <property type="entry name" value="PRK01077.1"/>
    <property type="match status" value="1"/>
</dbReference>
<keyword evidence="3" id="KW-0169">Cobalamin biosynthesis</keyword>
<dbReference type="RefSeq" id="WP_143338917.1">
    <property type="nucleotide sequence ID" value="NZ_FNIN01000004.1"/>
</dbReference>
<sequence>MSKSFMLAGLSSGSGKTSLSLALISALSQKGYEIFPFKVGPDYLDPMYLSKVAQKPCLNLDLFFSPLAHIKSLLNTKGINLIEGVMGYYDGDKTGKNSCADLALALDIPVFLVVNPLKLAQTFGAIIYGLINFKPAGKQIKGIILNNYSSEKQKEIFANILKQANLPPLIGAVPKGKLPELKSRHLGLKSEVNFSKTELKQFSQNGEKYINLDYILSSLKNSTKTTSMVQKSKPIQSKPKLMIIKDKAFNFYYQANLNALQRAGVELVFASSFDQNISFKNINGLYIGGGYPELYAKELSQNQNLIIKLKDFIQHGGKVYAECGGLVFLSNGLILKQKKYPFLEILPFWVKMQPKRVKLGYVQVKVVQDAGWFKQGSILKGHEFHYSEIIEPIPKNLNNVYTVFDSAGNKQNTFGIKIKNVLASYVHLYFAHDYKVITEMINFLKH</sequence>
<dbReference type="PROSITE" id="PS51274">
    <property type="entry name" value="GATASE_COBBQ"/>
    <property type="match status" value="1"/>
</dbReference>
<name>A0A1H0DAP8_9BACT</name>
<dbReference type="Proteomes" id="UP000199602">
    <property type="component" value="Unassembled WGS sequence"/>
</dbReference>
<keyword evidence="7" id="KW-0460">Magnesium</keyword>
<dbReference type="InterPro" id="IPR029062">
    <property type="entry name" value="Class_I_gatase-like"/>
</dbReference>
<keyword evidence="6" id="KW-0067">ATP-binding</keyword>
<protein>
    <submittedName>
        <fullName evidence="11">Hydrogenobyrinic acid a,c-diamide synthase (Glutamine-hydrolysing) /cobyrinate a,c-diamide synthase</fullName>
    </submittedName>
</protein>
<dbReference type="SUPFAM" id="SSF52540">
    <property type="entry name" value="P-loop containing nucleoside triphosphate hydrolases"/>
    <property type="match status" value="1"/>
</dbReference>
<dbReference type="NCBIfam" id="TIGR00379">
    <property type="entry name" value="cobB"/>
    <property type="match status" value="1"/>
</dbReference>
<dbReference type="InterPro" id="IPR004484">
    <property type="entry name" value="CbiA/CobB_synth"/>
</dbReference>
<evidence type="ECO:0000259" key="10">
    <source>
        <dbReference type="Pfam" id="PF07685"/>
    </source>
</evidence>
<dbReference type="PANTHER" id="PTHR43873:SF1">
    <property type="entry name" value="COBYRINATE A,C-DIAMIDE SYNTHASE"/>
    <property type="match status" value="1"/>
</dbReference>
<feature type="domain" description="CobB/CobQ-like glutamine amidotransferase" evidence="10">
    <location>
        <begin position="241"/>
        <end position="433"/>
    </location>
</feature>
<dbReference type="EMBL" id="FNIN01000004">
    <property type="protein sequence ID" value="SDN67317.1"/>
    <property type="molecule type" value="Genomic_DNA"/>
</dbReference>
<dbReference type="Pfam" id="PF01656">
    <property type="entry name" value="CbiA"/>
    <property type="match status" value="1"/>
</dbReference>
<dbReference type="InterPro" id="IPR002586">
    <property type="entry name" value="CobQ/CobB/MinD/ParA_Nub-bd_dom"/>
</dbReference>
<reference evidence="11 12" key="1">
    <citation type="submission" date="2016-10" db="EMBL/GenBank/DDBJ databases">
        <authorList>
            <person name="de Groot N.N."/>
        </authorList>
    </citation>
    <scope>NUCLEOTIDE SEQUENCE [LARGE SCALE GENOMIC DNA]</scope>
    <source>
        <strain evidence="11 12">DSM 15269</strain>
    </source>
</reference>
<dbReference type="InterPro" id="IPR027417">
    <property type="entry name" value="P-loop_NTPase"/>
</dbReference>
<accession>A0A1H0DAP8</accession>
<dbReference type="InterPro" id="IPR011698">
    <property type="entry name" value="GATase_3"/>
</dbReference>
<evidence type="ECO:0000256" key="5">
    <source>
        <dbReference type="ARBA" id="ARBA00022741"/>
    </source>
</evidence>
<proteinExistence type="predicted"/>
<evidence type="ECO:0000256" key="1">
    <source>
        <dbReference type="ARBA" id="ARBA00001946"/>
    </source>
</evidence>